<feature type="region of interest" description="Disordered" evidence="1">
    <location>
        <begin position="140"/>
        <end position="172"/>
    </location>
</feature>
<keyword evidence="3" id="KW-1185">Reference proteome</keyword>
<organism evidence="2 3">
    <name type="scientific">Synaphobranchus kaupii</name>
    <name type="common">Kaup's arrowtooth eel</name>
    <dbReference type="NCBI Taxonomy" id="118154"/>
    <lineage>
        <taxon>Eukaryota</taxon>
        <taxon>Metazoa</taxon>
        <taxon>Chordata</taxon>
        <taxon>Craniata</taxon>
        <taxon>Vertebrata</taxon>
        <taxon>Euteleostomi</taxon>
        <taxon>Actinopterygii</taxon>
        <taxon>Neopterygii</taxon>
        <taxon>Teleostei</taxon>
        <taxon>Anguilliformes</taxon>
        <taxon>Synaphobranchidae</taxon>
        <taxon>Synaphobranchus</taxon>
    </lineage>
</organism>
<proteinExistence type="predicted"/>
<reference evidence="2" key="1">
    <citation type="journal article" date="2023" name="Science">
        <title>Genome structures resolve the early diversification of teleost fishes.</title>
        <authorList>
            <person name="Parey E."/>
            <person name="Louis A."/>
            <person name="Montfort J."/>
            <person name="Bouchez O."/>
            <person name="Roques C."/>
            <person name="Iampietro C."/>
            <person name="Lluch J."/>
            <person name="Castinel A."/>
            <person name="Donnadieu C."/>
            <person name="Desvignes T."/>
            <person name="Floi Bucao C."/>
            <person name="Jouanno E."/>
            <person name="Wen M."/>
            <person name="Mejri S."/>
            <person name="Dirks R."/>
            <person name="Jansen H."/>
            <person name="Henkel C."/>
            <person name="Chen W.J."/>
            <person name="Zahm M."/>
            <person name="Cabau C."/>
            <person name="Klopp C."/>
            <person name="Thompson A.W."/>
            <person name="Robinson-Rechavi M."/>
            <person name="Braasch I."/>
            <person name="Lecointre G."/>
            <person name="Bobe J."/>
            <person name="Postlethwait J.H."/>
            <person name="Berthelot C."/>
            <person name="Roest Crollius H."/>
            <person name="Guiguen Y."/>
        </authorList>
    </citation>
    <scope>NUCLEOTIDE SEQUENCE</scope>
    <source>
        <tissue evidence="2">Blood</tissue>
    </source>
</reference>
<evidence type="ECO:0000256" key="1">
    <source>
        <dbReference type="SAM" id="MobiDB-lite"/>
    </source>
</evidence>
<accession>A0A9Q1FR80</accession>
<dbReference type="Proteomes" id="UP001152622">
    <property type="component" value="Chromosome 4"/>
</dbReference>
<sequence length="215" mass="23075">MKFVHFDQNSKCYVTCKLNTDVGHNGSEPFQARPGCPLSDDATEGAGAPGYSRGRPPRQTRAGAAQGADRLQGSSVHSRAPAVFVCSPWRVDRDKERPQPGDGRSGMLERAASIHKCNRPVRIHKGLLKWGGKELGEELKGHGSLSGALRPTWRSEESPVADPSSSAASPLRALNAPQRAAARRALRVLSPGFNWAFCSLGAAFPPSLSVVLFPR</sequence>
<protein>
    <submittedName>
        <fullName evidence="2">Uncharacterized protein</fullName>
    </submittedName>
</protein>
<feature type="compositionally biased region" description="Low complexity" evidence="1">
    <location>
        <begin position="158"/>
        <end position="172"/>
    </location>
</feature>
<dbReference type="EMBL" id="JAINUF010000004">
    <property type="protein sequence ID" value="KAJ8364182.1"/>
    <property type="molecule type" value="Genomic_DNA"/>
</dbReference>
<evidence type="ECO:0000313" key="3">
    <source>
        <dbReference type="Proteomes" id="UP001152622"/>
    </source>
</evidence>
<comment type="caution">
    <text evidence="2">The sequence shown here is derived from an EMBL/GenBank/DDBJ whole genome shotgun (WGS) entry which is preliminary data.</text>
</comment>
<feature type="region of interest" description="Disordered" evidence="1">
    <location>
        <begin position="30"/>
        <end position="77"/>
    </location>
</feature>
<dbReference type="AlphaFoldDB" id="A0A9Q1FR80"/>
<gene>
    <name evidence="2" type="ORF">SKAU_G00130130</name>
</gene>
<evidence type="ECO:0000313" key="2">
    <source>
        <dbReference type="EMBL" id="KAJ8364182.1"/>
    </source>
</evidence>
<name>A0A9Q1FR80_SYNKA</name>